<dbReference type="Gene3D" id="3.40.50.300">
    <property type="entry name" value="P-loop containing nucleotide triphosphate hydrolases"/>
    <property type="match status" value="3"/>
</dbReference>
<evidence type="ECO:0000256" key="5">
    <source>
        <dbReference type="ARBA" id="ARBA00022771"/>
    </source>
</evidence>
<keyword evidence="2" id="KW-0963">Cytoplasm</keyword>
<feature type="domain" description="RZ-type" evidence="10">
    <location>
        <begin position="1994"/>
        <end position="2065"/>
    </location>
</feature>
<dbReference type="Pfam" id="PF13087">
    <property type="entry name" value="AAA_12"/>
    <property type="match status" value="1"/>
</dbReference>
<evidence type="ECO:0000256" key="6">
    <source>
        <dbReference type="ARBA" id="ARBA00022833"/>
    </source>
</evidence>
<name>A0AA88I7K9_ARTSF</name>
<dbReference type="GO" id="GO:0031380">
    <property type="term" value="C:nuclear RNA-directed RNA polymerase complex"/>
    <property type="evidence" value="ECO:0007669"/>
    <property type="project" value="TreeGrafter"/>
</dbReference>
<dbReference type="GO" id="GO:0004386">
    <property type="term" value="F:helicase activity"/>
    <property type="evidence" value="ECO:0007669"/>
    <property type="project" value="InterPro"/>
</dbReference>
<dbReference type="Proteomes" id="UP001187531">
    <property type="component" value="Unassembled WGS sequence"/>
</dbReference>
<dbReference type="Pfam" id="PF13086">
    <property type="entry name" value="AAA_11"/>
    <property type="match status" value="1"/>
</dbReference>
<keyword evidence="6" id="KW-0862">Zinc</keyword>
<dbReference type="GO" id="GO:0031048">
    <property type="term" value="P:regulatory ncRNA-mediated heterochromatin formation"/>
    <property type="evidence" value="ECO:0007669"/>
    <property type="project" value="TreeGrafter"/>
</dbReference>
<dbReference type="FunFam" id="3.40.50.300:FF:000742">
    <property type="entry name" value="NFX1-type zinc finger-containing protein 1"/>
    <property type="match status" value="1"/>
</dbReference>
<dbReference type="PROSITE" id="PS51981">
    <property type="entry name" value="ZF_RZ"/>
    <property type="match status" value="1"/>
</dbReference>
<dbReference type="InterPro" id="IPR046439">
    <property type="entry name" value="ZF_RZ_dom"/>
</dbReference>
<evidence type="ECO:0000313" key="11">
    <source>
        <dbReference type="EMBL" id="KAK2716812.1"/>
    </source>
</evidence>
<keyword evidence="5" id="KW-0863">Zinc-finger</keyword>
<feature type="region of interest" description="Disordered" evidence="9">
    <location>
        <begin position="2049"/>
        <end position="2073"/>
    </location>
</feature>
<evidence type="ECO:0000256" key="2">
    <source>
        <dbReference type="ARBA" id="ARBA00022490"/>
    </source>
</evidence>
<dbReference type="SUPFAM" id="SSF52540">
    <property type="entry name" value="P-loop containing nucleoside triphosphate hydrolases"/>
    <property type="match status" value="1"/>
</dbReference>
<keyword evidence="7" id="KW-0391">Immunity</keyword>
<dbReference type="InterPro" id="IPR047187">
    <property type="entry name" value="SF1_C_Upf1"/>
</dbReference>
<accession>A0AA88I7K9</accession>
<gene>
    <name evidence="11" type="ORF">QYM36_007080</name>
</gene>
<keyword evidence="12" id="KW-1185">Reference proteome</keyword>
<dbReference type="CDD" id="cd06008">
    <property type="entry name" value="NF-X1-zinc-finger"/>
    <property type="match status" value="1"/>
</dbReference>
<dbReference type="SMART" id="SM00438">
    <property type="entry name" value="ZnF_NFX"/>
    <property type="match status" value="7"/>
</dbReference>
<keyword evidence="3" id="KW-0479">Metal-binding</keyword>
<feature type="compositionally biased region" description="Gly residues" evidence="9">
    <location>
        <begin position="15"/>
        <end position="25"/>
    </location>
</feature>
<evidence type="ECO:0000256" key="3">
    <source>
        <dbReference type="ARBA" id="ARBA00022723"/>
    </source>
</evidence>
<dbReference type="PANTHER" id="PTHR10887">
    <property type="entry name" value="DNA2/NAM7 HELICASE FAMILY"/>
    <property type="match status" value="1"/>
</dbReference>
<feature type="compositionally biased region" description="Polar residues" evidence="9">
    <location>
        <begin position="2063"/>
        <end position="2073"/>
    </location>
</feature>
<organism evidence="11 12">
    <name type="scientific">Artemia franciscana</name>
    <name type="common">Brine shrimp</name>
    <name type="synonym">Artemia sanfranciscana</name>
    <dbReference type="NCBI Taxonomy" id="6661"/>
    <lineage>
        <taxon>Eukaryota</taxon>
        <taxon>Metazoa</taxon>
        <taxon>Ecdysozoa</taxon>
        <taxon>Arthropoda</taxon>
        <taxon>Crustacea</taxon>
        <taxon>Branchiopoda</taxon>
        <taxon>Anostraca</taxon>
        <taxon>Artemiidae</taxon>
        <taxon>Artemia</taxon>
    </lineage>
</organism>
<keyword evidence="4" id="KW-0677">Repeat</keyword>
<dbReference type="EMBL" id="JAVRJZ010000011">
    <property type="protein sequence ID" value="KAK2716812.1"/>
    <property type="molecule type" value="Genomic_DNA"/>
</dbReference>
<evidence type="ECO:0000256" key="8">
    <source>
        <dbReference type="SAM" id="Coils"/>
    </source>
</evidence>
<dbReference type="InterPro" id="IPR045055">
    <property type="entry name" value="DNA2/NAM7-like"/>
</dbReference>
<evidence type="ECO:0000256" key="7">
    <source>
        <dbReference type="ARBA" id="ARBA00022859"/>
    </source>
</evidence>
<dbReference type="Pfam" id="PF20173">
    <property type="entry name" value="ZnF_RZ-type"/>
    <property type="match status" value="1"/>
</dbReference>
<proteinExistence type="predicted"/>
<feature type="coiled-coil region" evidence="8">
    <location>
        <begin position="891"/>
        <end position="918"/>
    </location>
</feature>
<dbReference type="GO" id="GO:0008270">
    <property type="term" value="F:zinc ion binding"/>
    <property type="evidence" value="ECO:0007669"/>
    <property type="project" value="UniProtKB-KW"/>
</dbReference>
<dbReference type="GO" id="GO:0002376">
    <property type="term" value="P:immune system process"/>
    <property type="evidence" value="ECO:0007669"/>
    <property type="project" value="UniProtKB-KW"/>
</dbReference>
<evidence type="ECO:0000256" key="9">
    <source>
        <dbReference type="SAM" id="MobiDB-lite"/>
    </source>
</evidence>
<dbReference type="GO" id="GO:0005737">
    <property type="term" value="C:cytoplasm"/>
    <property type="evidence" value="ECO:0007669"/>
    <property type="project" value="UniProtKB-SubCell"/>
</dbReference>
<dbReference type="CDD" id="cd18808">
    <property type="entry name" value="SF1_C_Upf1"/>
    <property type="match status" value="1"/>
</dbReference>
<feature type="compositionally biased region" description="Polar residues" evidence="9">
    <location>
        <begin position="29"/>
        <end position="40"/>
    </location>
</feature>
<feature type="region of interest" description="Disordered" evidence="9">
    <location>
        <begin position="1"/>
        <end position="46"/>
    </location>
</feature>
<dbReference type="InterPro" id="IPR041679">
    <property type="entry name" value="DNA2/NAM7-like_C"/>
</dbReference>
<evidence type="ECO:0000259" key="10">
    <source>
        <dbReference type="PROSITE" id="PS51981"/>
    </source>
</evidence>
<evidence type="ECO:0000256" key="1">
    <source>
        <dbReference type="ARBA" id="ARBA00004496"/>
    </source>
</evidence>
<reference evidence="11" key="1">
    <citation type="submission" date="2023-07" db="EMBL/GenBank/DDBJ databases">
        <title>Chromosome-level genome assembly of Artemia franciscana.</title>
        <authorList>
            <person name="Jo E."/>
        </authorList>
    </citation>
    <scope>NUCLEOTIDE SEQUENCE</scope>
    <source>
        <tissue evidence="11">Whole body</tissue>
    </source>
</reference>
<dbReference type="InterPro" id="IPR000967">
    <property type="entry name" value="Znf_NFX1"/>
</dbReference>
<dbReference type="InterPro" id="IPR057373">
    <property type="entry name" value="ZNFX1"/>
</dbReference>
<evidence type="ECO:0000256" key="4">
    <source>
        <dbReference type="ARBA" id="ARBA00022737"/>
    </source>
</evidence>
<keyword evidence="8" id="KW-0175">Coiled coil</keyword>
<dbReference type="InterPro" id="IPR027417">
    <property type="entry name" value="P-loop_NTPase"/>
</dbReference>
<dbReference type="InterPro" id="IPR041677">
    <property type="entry name" value="DNA2/NAM7_AAA_11"/>
</dbReference>
<sequence>MKRGARSRGSNFSGRGIGRGHGGTGRSRQNVMLNRGSSLPSRGVGRGALPAFNRRRQFPKAPIQDLEINPNRRFTYEEMKILENLGASEILQALTSKRKDFASIIEREMNFDRYSQAMKLLGIVCDSEVPDLHEHLFIELLMMVKHSGLLRLFNGFITQAVAAKKIENDKLVQLHIDLVKFSQKFLDKTPTSACESIPECFFEMVIQLKMILQVNHYNIPESVYEEVRELNTHVETVRKCFVGSNDLEAEKKLRKLARAEEWSFMQPPDDFRSLSVVPTRDDLLSPQKPFLRPAIVNSSYRSVDDYLDTHFRLLREDFIAPLRSGIQQYKKFKTENKHRRGRIDDLRLYFNVKFVEYDILQGTHLIHISTERLKNVVWENSKRLMHGSLLCLSKDDFCSFILATVVKRDPQLLEKEGTIHVRVEDLKDFKKYNSETFVMAESCVYFEVYRNVLRVLQQFKAETLPMEEIVLGKEAQGKLPLYLDNLKEEAKEVSYNLSMLSTSDDALLRNIDILRLEEVLSPEKLGFDRSQMQALKVALTQRLAIIQGPPGTGKTFIGLKVVQALLSNKQILSVNKDSEEVQNPILIVCYTNHALDQFVEGILQFTKKAVRIGSRSKSEIVNDHSLYSLRTKSRENRVYVCNDAYHREKRSELKAVVEQVLVKDHLIHLVRRKVILHERYLSIAGCLSDEFLAIFEQQSKVTGKSLVARWLGLSRLDLLFSAIRFFLANFSLAKTQPAPIPKPPKIENVPDDEEEEFDREEIEELERSRMADEVQYSSKHYSLKDYKIEEYQIKSHLDDSHIAWSEKMLQTSIQRMEQYRDTLEISVSRYEEVNRTIELTRRTGERVLELLEIVPILSKEHIEDLIKVKNPWALNLNQRWMIYAYWRQIVIKKLIAERERIEQRHKVLKRQVEENETEEDAMYCKRMDIVAATTSGCAKYDKLIRHLAPKIVIIEEAGEVLEAHTLVSMTSACEHLILIGDHQQLRPPTAVYHLAKDYNLDVSMFERLIRLGVNKASLSVQHRMRPDVARLIAPTIYSNLINHPSVLDYPDIKGMKHNVYFLSHSIPEKEEFEQKSHLNPHEAQVALNLARYLIQQGYSPQQITILTTYSGQLRHMMQMRKFGFGTLANVRITVVDNFQGEENDIIILSLVRSNIDSNIGFLSIENRVCVALSRAKHGLYIIGNMDSLDSKSKIWKSIRSTLNYHNQIGTQLELVCQVHGTVTTVAKAEDFSKVTEGGCSLPCNTSMPCGHVCAGVCHVQDREHIDRICQIPCERYLCDLNHKCSKKCFEECGKCMAEVTKNLRCGHSSLMLCYKDPLDFKCMQKVEKIIPECGHTGEIPCSKSPEGCCKIPCDSRLDCGHSCTKLCHPTDDPEHEKYVCEKPCARNNSECKKNHPCRRKCSEECGLCLERIKFDFPCGHRTQIQCGTDLDQFLCQVKVKKVIEECKHTVEVACCVAAEKHLCKAKSCPIILDCGHKCEKTCKEKCSVDDCRKLVMVPHMLACGHKAATFCNRQKAVTEKSLEGLLPLCQEPCGSLLSCGHICGGKCGECCQGRLHKQCREKCGRQLVCGHICEEGCSTTCPPCKEKCLFKCPHSKCKKRCGVLCAPCVEPCTWFCQHKKCGLKCGSMCKRKPCDEACPKVLSCGHSCVGLCGEECPKQCRTCSKSELEEFILLGNETDEDARFIYLPDCSHAIEVEGMDHWMNSTNKDLVGMRRCPRCSTPISSFIGRYANIIRQTYRDVEAVKARYYSEKNVLGVIHAMRDKLRKFKLRNIKETSDLRDSRLTKAVHQIENCLQNAIEKVKKKKPGVKFVTAMSDDVLELTQVQVSIMYELLRIVSDTKVNEDEPKPAPVTSRLRVQNIRQQMALGDAAVRQRGEKPEMEGKLHNTLLLRASFLADNCISRTRISQQEADDFANEIARLELLKCWYYVLSAPAFKSLYSQYGNGSKNEFAESSIMVSSMLNGCKKLTSDDIPKIKADIEKLLKQTATQGVGIPDCERKMVVQAMGLKQGHWYKCPNGHIYCIADCGGAVVESFCNECGAAIGGSSHRVRSDNSLAPEMDGASTSAWPNAIV</sequence>
<evidence type="ECO:0000313" key="12">
    <source>
        <dbReference type="Proteomes" id="UP001187531"/>
    </source>
</evidence>
<dbReference type="PANTHER" id="PTHR10887:SF341">
    <property type="entry name" value="NFX1-TYPE ZINC FINGER-CONTAINING PROTEIN 1"/>
    <property type="match status" value="1"/>
</dbReference>
<comment type="caution">
    <text evidence="11">The sequence shown here is derived from an EMBL/GenBank/DDBJ whole genome shotgun (WGS) entry which is preliminary data.</text>
</comment>
<protein>
    <recommendedName>
        <fullName evidence="10">RZ-type domain-containing protein</fullName>
    </recommendedName>
</protein>
<dbReference type="Pfam" id="PF25396">
    <property type="entry name" value="ZNFX1"/>
    <property type="match status" value="1"/>
</dbReference>
<comment type="subcellular location">
    <subcellularLocation>
        <location evidence="1">Cytoplasm</location>
    </subcellularLocation>
</comment>